<proteinExistence type="predicted"/>
<evidence type="ECO:0000313" key="2">
    <source>
        <dbReference type="EMBL" id="PIZ62211.1"/>
    </source>
</evidence>
<feature type="transmembrane region" description="Helical" evidence="1">
    <location>
        <begin position="15"/>
        <end position="32"/>
    </location>
</feature>
<keyword evidence="1" id="KW-1133">Transmembrane helix</keyword>
<keyword evidence="1" id="KW-0472">Membrane</keyword>
<name>A0A2M7TWK4_9BACT</name>
<comment type="caution">
    <text evidence="2">The sequence shown here is derived from an EMBL/GenBank/DDBJ whole genome shotgun (WGS) entry which is preliminary data.</text>
</comment>
<accession>A0A2M7TWK4</accession>
<dbReference type="Proteomes" id="UP000228503">
    <property type="component" value="Unassembled WGS sequence"/>
</dbReference>
<protein>
    <submittedName>
        <fullName evidence="2">Uncharacterized protein</fullName>
    </submittedName>
</protein>
<gene>
    <name evidence="2" type="ORF">COY16_05005</name>
</gene>
<evidence type="ECO:0000256" key="1">
    <source>
        <dbReference type="SAM" id="Phobius"/>
    </source>
</evidence>
<dbReference type="EMBL" id="PFOB01000063">
    <property type="protein sequence ID" value="PIZ62211.1"/>
    <property type="molecule type" value="Genomic_DNA"/>
</dbReference>
<reference evidence="3" key="1">
    <citation type="submission" date="2017-09" db="EMBL/GenBank/DDBJ databases">
        <title>Depth-based differentiation of microbial function through sediment-hosted aquifers and enrichment of novel symbionts in the deep terrestrial subsurface.</title>
        <authorList>
            <person name="Probst A.J."/>
            <person name="Ladd B."/>
            <person name="Jarett J.K."/>
            <person name="Geller-Mcgrath D.E."/>
            <person name="Sieber C.M.K."/>
            <person name="Emerson J.B."/>
            <person name="Anantharaman K."/>
            <person name="Thomas B.C."/>
            <person name="Malmstrom R."/>
            <person name="Stieglmeier M."/>
            <person name="Klingl A."/>
            <person name="Woyke T."/>
            <person name="Ryan C.M."/>
            <person name="Banfield J.F."/>
        </authorList>
    </citation>
    <scope>NUCLEOTIDE SEQUENCE [LARGE SCALE GENOMIC DNA]</scope>
</reference>
<sequence length="73" mass="8777">MDNTQIFKKLNKDKFYLLLFSLFIGGILYYIFVFRIQEIKLRCWEITKEVSLTGRMFPSNKAYDRCIKDLGIE</sequence>
<keyword evidence="1" id="KW-0812">Transmembrane</keyword>
<organism evidence="2 3">
    <name type="scientific">Candidatus Roizmanbacteria bacterium CG_4_10_14_0_2_um_filter_39_13</name>
    <dbReference type="NCBI Taxonomy" id="1974825"/>
    <lineage>
        <taxon>Bacteria</taxon>
        <taxon>Candidatus Roizmaniibacteriota</taxon>
    </lineage>
</organism>
<evidence type="ECO:0000313" key="3">
    <source>
        <dbReference type="Proteomes" id="UP000228503"/>
    </source>
</evidence>
<dbReference type="AlphaFoldDB" id="A0A2M7TWK4"/>